<evidence type="ECO:0000313" key="2">
    <source>
        <dbReference type="EMBL" id="MFC6663501.1"/>
    </source>
</evidence>
<dbReference type="Proteomes" id="UP001596317">
    <property type="component" value="Unassembled WGS sequence"/>
</dbReference>
<name>A0ABW1ZT11_9DEIO</name>
<evidence type="ECO:0000313" key="3">
    <source>
        <dbReference type="Proteomes" id="UP001596317"/>
    </source>
</evidence>
<organism evidence="2 3">
    <name type="scientific">Deinococcus multiflagellatus</name>
    <dbReference type="NCBI Taxonomy" id="1656887"/>
    <lineage>
        <taxon>Bacteria</taxon>
        <taxon>Thermotogati</taxon>
        <taxon>Deinococcota</taxon>
        <taxon>Deinococci</taxon>
        <taxon>Deinococcales</taxon>
        <taxon>Deinococcaceae</taxon>
        <taxon>Deinococcus</taxon>
    </lineage>
</organism>
<feature type="transmembrane region" description="Helical" evidence="1">
    <location>
        <begin position="7"/>
        <end position="26"/>
    </location>
</feature>
<sequence length="48" mass="4640">MGAGREFSAAVGFVALAAAIAVGSYFTGVRMSGGGDGAAMQPPQPGPR</sequence>
<protein>
    <submittedName>
        <fullName evidence="2">Uncharacterized protein</fullName>
    </submittedName>
</protein>
<keyword evidence="3" id="KW-1185">Reference proteome</keyword>
<evidence type="ECO:0000256" key="1">
    <source>
        <dbReference type="SAM" id="Phobius"/>
    </source>
</evidence>
<keyword evidence="1" id="KW-0472">Membrane</keyword>
<reference evidence="3" key="1">
    <citation type="journal article" date="2019" name="Int. J. Syst. Evol. Microbiol.">
        <title>The Global Catalogue of Microorganisms (GCM) 10K type strain sequencing project: providing services to taxonomists for standard genome sequencing and annotation.</title>
        <authorList>
            <consortium name="The Broad Institute Genomics Platform"/>
            <consortium name="The Broad Institute Genome Sequencing Center for Infectious Disease"/>
            <person name="Wu L."/>
            <person name="Ma J."/>
        </authorList>
    </citation>
    <scope>NUCLEOTIDE SEQUENCE [LARGE SCALE GENOMIC DNA]</scope>
    <source>
        <strain evidence="3">CCUG 63830</strain>
    </source>
</reference>
<keyword evidence="1" id="KW-1133">Transmembrane helix</keyword>
<dbReference type="RefSeq" id="WP_380059217.1">
    <property type="nucleotide sequence ID" value="NZ_JBHSWB010000003.1"/>
</dbReference>
<keyword evidence="1" id="KW-0812">Transmembrane</keyword>
<gene>
    <name evidence="2" type="ORF">ACFP90_26125</name>
</gene>
<accession>A0ABW1ZT11</accession>
<dbReference type="EMBL" id="JBHSWB010000003">
    <property type="protein sequence ID" value="MFC6663501.1"/>
    <property type="molecule type" value="Genomic_DNA"/>
</dbReference>
<proteinExistence type="predicted"/>
<comment type="caution">
    <text evidence="2">The sequence shown here is derived from an EMBL/GenBank/DDBJ whole genome shotgun (WGS) entry which is preliminary data.</text>
</comment>